<dbReference type="Gramene" id="TVU11628">
    <property type="protein sequence ID" value="TVU11628"/>
    <property type="gene ID" value="EJB05_45223"/>
</dbReference>
<dbReference type="InterPro" id="IPR027417">
    <property type="entry name" value="P-loop_NTPase"/>
</dbReference>
<dbReference type="SUPFAM" id="SSF52540">
    <property type="entry name" value="P-loop containing nucleoside triphosphate hydrolases"/>
    <property type="match status" value="1"/>
</dbReference>
<dbReference type="EMBL" id="RWGY01000039">
    <property type="protein sequence ID" value="TVU11628.1"/>
    <property type="molecule type" value="Genomic_DNA"/>
</dbReference>
<evidence type="ECO:0000313" key="2">
    <source>
        <dbReference type="Proteomes" id="UP000324897"/>
    </source>
</evidence>
<dbReference type="AlphaFoldDB" id="A0A5J9TL19"/>
<reference evidence="1 2" key="1">
    <citation type="journal article" date="2019" name="Sci. Rep.">
        <title>A high-quality genome of Eragrostis curvula grass provides insights into Poaceae evolution and supports new strategies to enhance forage quality.</title>
        <authorList>
            <person name="Carballo J."/>
            <person name="Santos B.A.C.M."/>
            <person name="Zappacosta D."/>
            <person name="Garbus I."/>
            <person name="Selva J.P."/>
            <person name="Gallo C.A."/>
            <person name="Diaz A."/>
            <person name="Albertini E."/>
            <person name="Caccamo M."/>
            <person name="Echenique V."/>
        </authorList>
    </citation>
    <scope>NUCLEOTIDE SEQUENCE [LARGE SCALE GENOMIC DNA]</scope>
    <source>
        <strain evidence="2">cv. Victoria</strain>
        <tissue evidence="1">Leaf</tissue>
    </source>
</reference>
<dbReference type="OrthoDB" id="1935686at2759"/>
<keyword evidence="2" id="KW-1185">Reference proteome</keyword>
<dbReference type="Proteomes" id="UP000324897">
    <property type="component" value="Chromosome 3"/>
</dbReference>
<organism evidence="1 2">
    <name type="scientific">Eragrostis curvula</name>
    <name type="common">weeping love grass</name>
    <dbReference type="NCBI Taxonomy" id="38414"/>
    <lineage>
        <taxon>Eukaryota</taxon>
        <taxon>Viridiplantae</taxon>
        <taxon>Streptophyta</taxon>
        <taxon>Embryophyta</taxon>
        <taxon>Tracheophyta</taxon>
        <taxon>Spermatophyta</taxon>
        <taxon>Magnoliopsida</taxon>
        <taxon>Liliopsida</taxon>
        <taxon>Poales</taxon>
        <taxon>Poaceae</taxon>
        <taxon>PACMAD clade</taxon>
        <taxon>Chloridoideae</taxon>
        <taxon>Eragrostideae</taxon>
        <taxon>Eragrostidinae</taxon>
        <taxon>Eragrostis</taxon>
    </lineage>
</organism>
<dbReference type="Gene3D" id="1.10.8.430">
    <property type="entry name" value="Helical domain of apoptotic protease-activating factors"/>
    <property type="match status" value="1"/>
</dbReference>
<name>A0A5J9TL19_9POAL</name>
<feature type="non-terminal residue" evidence="1">
    <location>
        <position position="1"/>
    </location>
</feature>
<comment type="caution">
    <text evidence="1">The sequence shown here is derived from an EMBL/GenBank/DDBJ whole genome shotgun (WGS) entry which is preliminary data.</text>
</comment>
<proteinExistence type="predicted"/>
<protein>
    <submittedName>
        <fullName evidence="1">Uncharacterized protein</fullName>
    </submittedName>
</protein>
<accession>A0A5J9TL19</accession>
<gene>
    <name evidence="1" type="ORF">EJB05_45223</name>
</gene>
<dbReference type="GO" id="GO:0043531">
    <property type="term" value="F:ADP binding"/>
    <property type="evidence" value="ECO:0007669"/>
    <property type="project" value="InterPro"/>
</dbReference>
<evidence type="ECO:0000313" key="1">
    <source>
        <dbReference type="EMBL" id="TVU11628.1"/>
    </source>
</evidence>
<dbReference type="InterPro" id="IPR042197">
    <property type="entry name" value="Apaf_helical"/>
</dbReference>
<sequence>MLGSLCQSFDRREILEDMIRQLLVADSMNKLERASREFVGPNTHNYIRHQGMETGENMKNIVTKLVKKCGCLPLAVLSIGGILATKSIAEWEKFYNSLQSLRTIQSSKQ</sequence>